<keyword evidence="5" id="KW-1185">Reference proteome</keyword>
<protein>
    <submittedName>
        <fullName evidence="4">Soluble lytic murein transglycosylase-like protein</fullName>
    </submittedName>
</protein>
<evidence type="ECO:0000313" key="5">
    <source>
        <dbReference type="Proteomes" id="UP001549076"/>
    </source>
</evidence>
<feature type="domain" description="Transglycosylase SLT" evidence="3">
    <location>
        <begin position="130"/>
        <end position="215"/>
    </location>
</feature>
<dbReference type="InterPro" id="IPR008258">
    <property type="entry name" value="Transglycosylase_SLT_dom_1"/>
</dbReference>
<evidence type="ECO:0000313" key="4">
    <source>
        <dbReference type="EMBL" id="MET3794119.1"/>
    </source>
</evidence>
<accession>A0ABV2N5N9</accession>
<evidence type="ECO:0000259" key="3">
    <source>
        <dbReference type="Pfam" id="PF01464"/>
    </source>
</evidence>
<evidence type="ECO:0000256" key="2">
    <source>
        <dbReference type="SAM" id="SignalP"/>
    </source>
</evidence>
<evidence type="ECO:0000256" key="1">
    <source>
        <dbReference type="ARBA" id="ARBA00009387"/>
    </source>
</evidence>
<proteinExistence type="inferred from homology"/>
<name>A0ABV2N5N9_9HYPH</name>
<comment type="caution">
    <text evidence="4">The sequence shown here is derived from an EMBL/GenBank/DDBJ whole genome shotgun (WGS) entry which is preliminary data.</text>
</comment>
<keyword evidence="2" id="KW-0732">Signal</keyword>
<dbReference type="Gene3D" id="1.10.530.10">
    <property type="match status" value="1"/>
</dbReference>
<feature type="signal peptide" evidence="2">
    <location>
        <begin position="1"/>
        <end position="20"/>
    </location>
</feature>
<dbReference type="CDD" id="cd00254">
    <property type="entry name" value="LT-like"/>
    <property type="match status" value="1"/>
</dbReference>
<dbReference type="SUPFAM" id="SSF53955">
    <property type="entry name" value="Lysozyme-like"/>
    <property type="match status" value="1"/>
</dbReference>
<dbReference type="InterPro" id="IPR023346">
    <property type="entry name" value="Lysozyme-like_dom_sf"/>
</dbReference>
<feature type="chain" id="PRO_5046907991" evidence="2">
    <location>
        <begin position="21"/>
        <end position="271"/>
    </location>
</feature>
<organism evidence="4 5">
    <name type="scientific">Aquamicrobium terrae</name>
    <dbReference type="NCBI Taxonomy" id="1324945"/>
    <lineage>
        <taxon>Bacteria</taxon>
        <taxon>Pseudomonadati</taxon>
        <taxon>Pseudomonadota</taxon>
        <taxon>Alphaproteobacteria</taxon>
        <taxon>Hyphomicrobiales</taxon>
        <taxon>Phyllobacteriaceae</taxon>
        <taxon>Aquamicrobium</taxon>
    </lineage>
</organism>
<comment type="similarity">
    <text evidence="1">Belongs to the virb1 family.</text>
</comment>
<dbReference type="EMBL" id="JBEPML010000021">
    <property type="protein sequence ID" value="MET3794119.1"/>
    <property type="molecule type" value="Genomic_DNA"/>
</dbReference>
<dbReference type="Pfam" id="PF01464">
    <property type="entry name" value="SLT"/>
    <property type="match status" value="1"/>
</dbReference>
<gene>
    <name evidence="4" type="ORF">ABID37_004359</name>
</gene>
<dbReference type="Proteomes" id="UP001549076">
    <property type="component" value="Unassembled WGS sequence"/>
</dbReference>
<dbReference type="PROSITE" id="PS51257">
    <property type="entry name" value="PROKAR_LIPOPROTEIN"/>
    <property type="match status" value="1"/>
</dbReference>
<reference evidence="4 5" key="1">
    <citation type="submission" date="2024-06" db="EMBL/GenBank/DDBJ databases">
        <title>Genomic Encyclopedia of Type Strains, Phase IV (KMG-IV): sequencing the most valuable type-strain genomes for metagenomic binning, comparative biology and taxonomic classification.</title>
        <authorList>
            <person name="Goeker M."/>
        </authorList>
    </citation>
    <scope>NUCLEOTIDE SEQUENCE [LARGE SCALE GENOMIC DNA]</scope>
    <source>
        <strain evidence="4 5">DSM 27865</strain>
    </source>
</reference>
<dbReference type="RefSeq" id="WP_354198584.1">
    <property type="nucleotide sequence ID" value="NZ_JBEPML010000021.1"/>
</dbReference>
<sequence>MPAKLKIVAFGMVLAAFGLSGCTTTSQTTQNLVETSEAEADAGFVVPLPETVAVLPESAFADASRNADLAAFPAPAQPGETAPVMALASAPAASPIQLASAAAMPRAEPAVLTTTTADAEPVSRGGVDGLIAKYANVYGLPEQFVRRVVKRESTFNPKAYNNGHWGLMQIKHATARGMGYDGPANGLLDAETNLKYAVKYLRGAWLVADGDENRADRLYQTGYYYHAKRRGMLEITGLGKDRKRRREPAAIPALPVETPSHVDLPVALNES</sequence>